<evidence type="ECO:0000313" key="2">
    <source>
        <dbReference type="Proteomes" id="UP000053681"/>
    </source>
</evidence>
<dbReference type="EMBL" id="LNQP01000050">
    <property type="protein sequence ID" value="KSU87227.1"/>
    <property type="molecule type" value="Genomic_DNA"/>
</dbReference>
<reference evidence="1 2" key="1">
    <citation type="submission" date="2015-11" db="EMBL/GenBank/DDBJ databases">
        <title>Bacillus caseinolyticus sp nov.</title>
        <authorList>
            <person name="Dastager S.G."/>
            <person name="Mawlankar R."/>
        </authorList>
    </citation>
    <scope>NUCLEOTIDE SEQUENCE [LARGE SCALE GENOMIC DNA]</scope>
    <source>
        <strain evidence="1 2">SGD-V-76</strain>
    </source>
</reference>
<sequence>MVRKSLNATATKKILTKKITSTMTKELVTKRNTATTRKKDALIKKAANATVNGTTNLNKLNLF</sequence>
<gene>
    <name evidence="1" type="ORF">AS180_14425</name>
</gene>
<keyword evidence="2" id="KW-1185">Reference proteome</keyword>
<organism evidence="1 2">
    <name type="scientific">Priestia veravalensis</name>
    <dbReference type="NCBI Taxonomy" id="1414648"/>
    <lineage>
        <taxon>Bacteria</taxon>
        <taxon>Bacillati</taxon>
        <taxon>Bacillota</taxon>
        <taxon>Bacilli</taxon>
        <taxon>Bacillales</taxon>
        <taxon>Bacillaceae</taxon>
        <taxon>Priestia</taxon>
    </lineage>
</organism>
<evidence type="ECO:0000313" key="1">
    <source>
        <dbReference type="EMBL" id="KSU87227.1"/>
    </source>
</evidence>
<accession>A0A0V8JJJ6</accession>
<dbReference type="Proteomes" id="UP000053681">
    <property type="component" value="Unassembled WGS sequence"/>
</dbReference>
<name>A0A0V8JJJ6_9BACI</name>
<proteinExistence type="predicted"/>
<dbReference type="AlphaFoldDB" id="A0A0V8JJJ6"/>
<protein>
    <submittedName>
        <fullName evidence="1">Uncharacterized protein</fullName>
    </submittedName>
</protein>
<comment type="caution">
    <text evidence="1">The sequence shown here is derived from an EMBL/GenBank/DDBJ whole genome shotgun (WGS) entry which is preliminary data.</text>
</comment>
<dbReference type="RefSeq" id="WP_025910905.1">
    <property type="nucleotide sequence ID" value="NZ_KQ758665.1"/>
</dbReference>